<dbReference type="RefSeq" id="WP_183018985.1">
    <property type="nucleotide sequence ID" value="NZ_CP065668.1"/>
</dbReference>
<name>A0A7T2S702_DELAC</name>
<keyword evidence="1" id="KW-0472">Membrane</keyword>
<dbReference type="NCBIfam" id="TIGR02532">
    <property type="entry name" value="IV_pilin_GFxxxE"/>
    <property type="match status" value="1"/>
</dbReference>
<organism evidence="2 3">
    <name type="scientific">Delftia acidovorans</name>
    <name type="common">Pseudomonas acidovorans</name>
    <name type="synonym">Comamonas acidovorans</name>
    <dbReference type="NCBI Taxonomy" id="80866"/>
    <lineage>
        <taxon>Bacteria</taxon>
        <taxon>Pseudomonadati</taxon>
        <taxon>Pseudomonadota</taxon>
        <taxon>Betaproteobacteria</taxon>
        <taxon>Burkholderiales</taxon>
        <taxon>Comamonadaceae</taxon>
        <taxon>Delftia</taxon>
    </lineage>
</organism>
<keyword evidence="1" id="KW-0812">Transmembrane</keyword>
<evidence type="ECO:0000313" key="3">
    <source>
        <dbReference type="Proteomes" id="UP000594778"/>
    </source>
</evidence>
<evidence type="ECO:0000256" key="1">
    <source>
        <dbReference type="SAM" id="Phobius"/>
    </source>
</evidence>
<dbReference type="PROSITE" id="PS00409">
    <property type="entry name" value="PROKAR_NTER_METHYL"/>
    <property type="match status" value="1"/>
</dbReference>
<reference evidence="2 3" key="1">
    <citation type="submission" date="2020-12" db="EMBL/GenBank/DDBJ databases">
        <title>FDA dAtabase for Regulatory Grade micrObial Sequences (FDA-ARGOS): Supporting development and validation of Infectious Disease Dx tests.</title>
        <authorList>
            <person name="Sproer C."/>
            <person name="Gronow S."/>
            <person name="Severitt S."/>
            <person name="Schroder I."/>
            <person name="Tallon L."/>
            <person name="Sadzewicz L."/>
            <person name="Zhao X."/>
            <person name="Boylan J."/>
            <person name="Ott S."/>
            <person name="Bowen H."/>
            <person name="Vavikolanu K."/>
            <person name="Mehta A."/>
            <person name="Aluvathingal J."/>
            <person name="Nadendla S."/>
            <person name="Lowell S."/>
            <person name="Myers T."/>
            <person name="Yan Y."/>
            <person name="Sichtig H."/>
        </authorList>
    </citation>
    <scope>NUCLEOTIDE SEQUENCE [LARGE SCALE GENOMIC DNA]</scope>
    <source>
        <strain evidence="2 3">FDAARGOS_909</strain>
    </source>
</reference>
<dbReference type="EMBL" id="CP065668">
    <property type="protein sequence ID" value="QPS10099.1"/>
    <property type="molecule type" value="Genomic_DNA"/>
</dbReference>
<sequence length="272" mass="28962">MKSAPSRCVRACEHGLSLVELMVALAIGLFIVLIATTIYVQGLSNFSFRMGQSENLGNSRYTLDTLNSELSKAGYRRDPLQEYTDAFPADAQPHANGCRFANGQALYAPDERTLCMRFQARDAAETDCAGTSANLGTLKPYEAPVPGAGLLVERYAVQDGALVCQAAGQGIAVADGVRGVRFEFGVDQQGDSSAMRRVDQFKTAVPEAGESIRSLRYAVLLASSGQGLAQGMDSTVCGRWAELGGAAADCDTSRGQLYQLVTGSLTLRNLMP</sequence>
<dbReference type="Proteomes" id="UP000594778">
    <property type="component" value="Chromosome"/>
</dbReference>
<dbReference type="Pfam" id="PF07963">
    <property type="entry name" value="N_methyl"/>
    <property type="match status" value="1"/>
</dbReference>
<dbReference type="AlphaFoldDB" id="A0A7T2S702"/>
<evidence type="ECO:0000313" key="2">
    <source>
        <dbReference type="EMBL" id="QPS10099.1"/>
    </source>
</evidence>
<protein>
    <submittedName>
        <fullName evidence="2">Prepilin-type N-terminal cleavage/methylation domain-containing protein</fullName>
    </submittedName>
</protein>
<keyword evidence="1" id="KW-1133">Transmembrane helix</keyword>
<feature type="transmembrane region" description="Helical" evidence="1">
    <location>
        <begin position="21"/>
        <end position="40"/>
    </location>
</feature>
<accession>A0A7T2S702</accession>
<dbReference type="InterPro" id="IPR012902">
    <property type="entry name" value="N_methyl_site"/>
</dbReference>
<proteinExistence type="predicted"/>
<gene>
    <name evidence="2" type="ORF">I6G66_08900</name>
</gene>